<protein>
    <recommendedName>
        <fullName evidence="1">DUF6998 domain-containing protein</fullName>
    </recommendedName>
</protein>
<evidence type="ECO:0000313" key="3">
    <source>
        <dbReference type="Proteomes" id="UP000231987"/>
    </source>
</evidence>
<feature type="domain" description="DUF6998" evidence="1">
    <location>
        <begin position="29"/>
        <end position="129"/>
    </location>
</feature>
<evidence type="ECO:0000259" key="1">
    <source>
        <dbReference type="Pfam" id="PF22522"/>
    </source>
</evidence>
<dbReference type="InterPro" id="IPR054267">
    <property type="entry name" value="DUF6998"/>
</dbReference>
<comment type="caution">
    <text evidence="2">The sequence shown here is derived from an EMBL/GenBank/DDBJ whole genome shotgun (WGS) entry which is preliminary data.</text>
</comment>
<proteinExistence type="predicted"/>
<dbReference type="Proteomes" id="UP000231987">
    <property type="component" value="Unassembled WGS sequence"/>
</dbReference>
<sequence length="229" mass="25651">MALNQFEIIKSLGEALSWFERELSWGVPAAELNHLTGRIGELYTAMFTYGQMATEVNQRGYDVVSAAGERISVKTVTSSNQVGFNHNTFEHVDRVVVLKINTEEMAIEILLDRPASEARTVMREDKTGKLIFPIYRSPTQADDVAIADLLVTKQAHYKGHTLKQYENGTVHVVKDGAIQQPALPILREFAAELQIDPLNSTGSPKNTRYLGDQIIRKILELQYPLASEH</sequence>
<dbReference type="EMBL" id="NJGD01000019">
    <property type="protein sequence ID" value="PJR11544.1"/>
    <property type="molecule type" value="Genomic_DNA"/>
</dbReference>
<accession>A0A2J0YVW5</accession>
<dbReference type="Pfam" id="PF22522">
    <property type="entry name" value="DUF6998"/>
    <property type="match status" value="1"/>
</dbReference>
<gene>
    <name evidence="2" type="ORF">CEJ86_27680</name>
</gene>
<name>A0A2J0YVW5_RHIML</name>
<dbReference type="RefSeq" id="WP_100674278.1">
    <property type="nucleotide sequence ID" value="NZ_NJGD01000019.1"/>
</dbReference>
<evidence type="ECO:0000313" key="2">
    <source>
        <dbReference type="EMBL" id="PJR11544.1"/>
    </source>
</evidence>
<reference evidence="2 3" key="1">
    <citation type="submission" date="2017-06" db="EMBL/GenBank/DDBJ databases">
        <title>Ensifer strains isolated from leguminous trees and herbs display diverse denitrification phenotypes with some acting as strong N2O sinks.</title>
        <authorList>
            <person name="Woliy K."/>
            <person name="Mania D."/>
            <person name="Bakken L.R."/>
            <person name="Frostegard A."/>
        </authorList>
    </citation>
    <scope>NUCLEOTIDE SEQUENCE [LARGE SCALE GENOMIC DNA]</scope>
    <source>
        <strain evidence="2 3">AC50a</strain>
    </source>
</reference>
<dbReference type="AlphaFoldDB" id="A0A2J0YVW5"/>
<organism evidence="2 3">
    <name type="scientific">Rhizobium meliloti</name>
    <name type="common">Ensifer meliloti</name>
    <name type="synonym">Sinorhizobium meliloti</name>
    <dbReference type="NCBI Taxonomy" id="382"/>
    <lineage>
        <taxon>Bacteria</taxon>
        <taxon>Pseudomonadati</taxon>
        <taxon>Pseudomonadota</taxon>
        <taxon>Alphaproteobacteria</taxon>
        <taxon>Hyphomicrobiales</taxon>
        <taxon>Rhizobiaceae</taxon>
        <taxon>Sinorhizobium/Ensifer group</taxon>
        <taxon>Sinorhizobium</taxon>
    </lineage>
</organism>